<dbReference type="AlphaFoldDB" id="A0A5J5BHC9"/>
<name>A0A5J5BHC9_9ASTE</name>
<reference evidence="3 4" key="1">
    <citation type="submission" date="2019-09" db="EMBL/GenBank/DDBJ databases">
        <title>A chromosome-level genome assembly of the Chinese tupelo Nyssa sinensis.</title>
        <authorList>
            <person name="Yang X."/>
            <person name="Kang M."/>
            <person name="Yang Y."/>
            <person name="Xiong H."/>
            <person name="Wang M."/>
            <person name="Zhang Z."/>
            <person name="Wang Z."/>
            <person name="Wu H."/>
            <person name="Ma T."/>
            <person name="Liu J."/>
            <person name="Xi Z."/>
        </authorList>
    </citation>
    <scope>NUCLEOTIDE SEQUENCE [LARGE SCALE GENOMIC DNA]</scope>
    <source>
        <strain evidence="3">J267</strain>
        <tissue evidence="3">Leaf</tissue>
    </source>
</reference>
<proteinExistence type="predicted"/>
<feature type="compositionally biased region" description="Polar residues" evidence="1">
    <location>
        <begin position="237"/>
        <end position="247"/>
    </location>
</feature>
<evidence type="ECO:0000313" key="3">
    <source>
        <dbReference type="EMBL" id="KAA8542064.1"/>
    </source>
</evidence>
<feature type="compositionally biased region" description="Polar residues" evidence="1">
    <location>
        <begin position="260"/>
        <end position="276"/>
    </location>
</feature>
<evidence type="ECO:0000259" key="2">
    <source>
        <dbReference type="Pfam" id="PF22936"/>
    </source>
</evidence>
<accession>A0A5J5BHC9</accession>
<dbReference type="OrthoDB" id="1912561at2759"/>
<dbReference type="PANTHER" id="PTHR47481">
    <property type="match status" value="1"/>
</dbReference>
<organism evidence="3 4">
    <name type="scientific">Nyssa sinensis</name>
    <dbReference type="NCBI Taxonomy" id="561372"/>
    <lineage>
        <taxon>Eukaryota</taxon>
        <taxon>Viridiplantae</taxon>
        <taxon>Streptophyta</taxon>
        <taxon>Embryophyta</taxon>
        <taxon>Tracheophyta</taxon>
        <taxon>Spermatophyta</taxon>
        <taxon>Magnoliopsida</taxon>
        <taxon>eudicotyledons</taxon>
        <taxon>Gunneridae</taxon>
        <taxon>Pentapetalae</taxon>
        <taxon>asterids</taxon>
        <taxon>Cornales</taxon>
        <taxon>Nyssaceae</taxon>
        <taxon>Nyssa</taxon>
    </lineage>
</organism>
<feature type="domain" description="Retrovirus-related Pol polyprotein from transposon TNT 1-94-like beta-barrel" evidence="2">
    <location>
        <begin position="328"/>
        <end position="405"/>
    </location>
</feature>
<feature type="region of interest" description="Disordered" evidence="1">
    <location>
        <begin position="228"/>
        <end position="276"/>
    </location>
</feature>
<gene>
    <name evidence="3" type="ORF">F0562_023216</name>
</gene>
<dbReference type="InterPro" id="IPR054722">
    <property type="entry name" value="PolX-like_BBD"/>
</dbReference>
<evidence type="ECO:0000313" key="4">
    <source>
        <dbReference type="Proteomes" id="UP000325577"/>
    </source>
</evidence>
<evidence type="ECO:0000256" key="1">
    <source>
        <dbReference type="SAM" id="MobiDB-lite"/>
    </source>
</evidence>
<protein>
    <recommendedName>
        <fullName evidence="2">Retrovirus-related Pol polyprotein from transposon TNT 1-94-like beta-barrel domain-containing protein</fullName>
    </recommendedName>
</protein>
<dbReference type="EMBL" id="CM018035">
    <property type="protein sequence ID" value="KAA8542064.1"/>
    <property type="molecule type" value="Genomic_DNA"/>
</dbReference>
<dbReference type="Pfam" id="PF22936">
    <property type="entry name" value="Pol_BBD"/>
    <property type="match status" value="1"/>
</dbReference>
<dbReference type="Pfam" id="PF14223">
    <property type="entry name" value="Retrotran_gag_2"/>
    <property type="match status" value="1"/>
</dbReference>
<dbReference type="PANTHER" id="PTHR47481:SF28">
    <property type="entry name" value="RETROTRANSPOSON COPIA-LIKE N-TERMINAL DOMAIN-CONTAINING PROTEIN"/>
    <property type="match status" value="1"/>
</dbReference>
<sequence>MASSNPTSASFSLPNMSHPVYTKLDDTNYLAWVCQFTPILRTNGLLGIVDGSEPAPPKLIADPSQPEKMDPNPAYEIWEKKDQFILSWFIAALSDKIVPTVYGLNTSRQVWTALSTRYASPSRSRVNHLRRQLQTTRQDSRTCSDFIHYSKSISDQLALVGKPVSDEELISYIVGGLNPQYNPFVTSYSFATKDTAMTFEEFQSELLSYEQLLAAQAPTTESNVFALYSNKRPGQNRKPTYGSSSKPNFGKSLAHKRSFPSASNAPQGKPSSTQFATNKPPCQICGRTNHQALDCFHRMDYAYQGRHPPKELAAMVAQSNLLHEDETWLADSGATNHITADLENLTLQQPYQGTETVAVGNGNGLNIAHTGSTTYHLPNSDLHLNDILHCPNVSTNLLSIQKLCQDNNFYFKLTDSYFLVKDTLTGAILLQGPSEGSLYLVHLNKRKAPLTTLLEDNPLHQIPLSSPPQVVGSGAWMALLLQDLGKKARVVAWRKLLKHGLSFPLLLTKKLEGEGRLDTSSKTSDPYSIEACIEVLSSLDGVNDAHYMKAK</sequence>
<keyword evidence="4" id="KW-1185">Reference proteome</keyword>
<dbReference type="Proteomes" id="UP000325577">
    <property type="component" value="Linkage Group LG12"/>
</dbReference>